<dbReference type="Proteomes" id="UP000635606">
    <property type="component" value="Unassembled WGS sequence"/>
</dbReference>
<name>A0A8J3ZU55_9ACTN</name>
<evidence type="ECO:0000313" key="2">
    <source>
        <dbReference type="Proteomes" id="UP000635606"/>
    </source>
</evidence>
<gene>
    <name evidence="1" type="ORF">Voc01_048760</name>
</gene>
<proteinExistence type="predicted"/>
<dbReference type="AlphaFoldDB" id="A0A8J3ZU55"/>
<accession>A0A8J3ZU55</accession>
<dbReference type="EMBL" id="BOPH01000072">
    <property type="protein sequence ID" value="GIJ69959.1"/>
    <property type="molecule type" value="Genomic_DNA"/>
</dbReference>
<keyword evidence="2" id="KW-1185">Reference proteome</keyword>
<evidence type="ECO:0000313" key="1">
    <source>
        <dbReference type="EMBL" id="GIJ69959.1"/>
    </source>
</evidence>
<protein>
    <submittedName>
        <fullName evidence="1">Uncharacterized protein</fullName>
    </submittedName>
</protein>
<organism evidence="1 2">
    <name type="scientific">Virgisporangium ochraceum</name>
    <dbReference type="NCBI Taxonomy" id="65505"/>
    <lineage>
        <taxon>Bacteria</taxon>
        <taxon>Bacillati</taxon>
        <taxon>Actinomycetota</taxon>
        <taxon>Actinomycetes</taxon>
        <taxon>Micromonosporales</taxon>
        <taxon>Micromonosporaceae</taxon>
        <taxon>Virgisporangium</taxon>
    </lineage>
</organism>
<sequence length="50" mass="5664">MVNHSMRIDAFNEGPFLTYTSPFERDGSGDSALLRRIRGSDKSVKTFEVQ</sequence>
<comment type="caution">
    <text evidence="1">The sequence shown here is derived from an EMBL/GenBank/DDBJ whole genome shotgun (WGS) entry which is preliminary data.</text>
</comment>
<reference evidence="1" key="1">
    <citation type="submission" date="2021-01" db="EMBL/GenBank/DDBJ databases">
        <title>Whole genome shotgun sequence of Virgisporangium ochraceum NBRC 16418.</title>
        <authorList>
            <person name="Komaki H."/>
            <person name="Tamura T."/>
        </authorList>
    </citation>
    <scope>NUCLEOTIDE SEQUENCE</scope>
    <source>
        <strain evidence="1">NBRC 16418</strain>
    </source>
</reference>